<protein>
    <submittedName>
        <fullName evidence="9">AI-2E family transporter</fullName>
    </submittedName>
</protein>
<feature type="transmembrane region" description="Helical" evidence="8">
    <location>
        <begin position="39"/>
        <end position="59"/>
    </location>
</feature>
<dbReference type="EMBL" id="DVJJ01000122">
    <property type="protein sequence ID" value="HIS65344.1"/>
    <property type="molecule type" value="Genomic_DNA"/>
</dbReference>
<reference evidence="9" key="1">
    <citation type="submission" date="2020-10" db="EMBL/GenBank/DDBJ databases">
        <authorList>
            <person name="Gilroy R."/>
        </authorList>
    </citation>
    <scope>NUCLEOTIDE SEQUENCE</scope>
    <source>
        <strain evidence="9">ChiBcec16-1751</strain>
    </source>
</reference>
<reference evidence="9" key="2">
    <citation type="journal article" date="2021" name="PeerJ">
        <title>Extensive microbial diversity within the chicken gut microbiome revealed by metagenomics and culture.</title>
        <authorList>
            <person name="Gilroy R."/>
            <person name="Ravi A."/>
            <person name="Getino M."/>
            <person name="Pursley I."/>
            <person name="Horton D.L."/>
            <person name="Alikhan N.F."/>
            <person name="Baker D."/>
            <person name="Gharbi K."/>
            <person name="Hall N."/>
            <person name="Watson M."/>
            <person name="Adriaenssens E.M."/>
            <person name="Foster-Nyarko E."/>
            <person name="Jarju S."/>
            <person name="Secka A."/>
            <person name="Antonio M."/>
            <person name="Oren A."/>
            <person name="Chaudhuri R.R."/>
            <person name="La Ragione R."/>
            <person name="Hildebrand F."/>
            <person name="Pallen M.J."/>
        </authorList>
    </citation>
    <scope>NUCLEOTIDE SEQUENCE</scope>
    <source>
        <strain evidence="9">ChiBcec16-1751</strain>
    </source>
</reference>
<evidence type="ECO:0000256" key="7">
    <source>
        <dbReference type="ARBA" id="ARBA00023136"/>
    </source>
</evidence>
<evidence type="ECO:0000256" key="3">
    <source>
        <dbReference type="ARBA" id="ARBA00022448"/>
    </source>
</evidence>
<evidence type="ECO:0000256" key="1">
    <source>
        <dbReference type="ARBA" id="ARBA00004651"/>
    </source>
</evidence>
<evidence type="ECO:0000313" key="10">
    <source>
        <dbReference type="Proteomes" id="UP000886741"/>
    </source>
</evidence>
<feature type="transmembrane region" description="Helical" evidence="8">
    <location>
        <begin position="259"/>
        <end position="280"/>
    </location>
</feature>
<organism evidence="9 10">
    <name type="scientific">Candidatus Avoscillospira avistercoris</name>
    <dbReference type="NCBI Taxonomy" id="2840707"/>
    <lineage>
        <taxon>Bacteria</taxon>
        <taxon>Bacillati</taxon>
        <taxon>Bacillota</taxon>
        <taxon>Clostridia</taxon>
        <taxon>Eubacteriales</taxon>
        <taxon>Oscillospiraceae</taxon>
        <taxon>Oscillospiraceae incertae sedis</taxon>
        <taxon>Candidatus Avoscillospira</taxon>
    </lineage>
</organism>
<feature type="transmembrane region" description="Helical" evidence="8">
    <location>
        <begin position="286"/>
        <end position="306"/>
    </location>
</feature>
<evidence type="ECO:0000256" key="8">
    <source>
        <dbReference type="SAM" id="Phobius"/>
    </source>
</evidence>
<dbReference type="PANTHER" id="PTHR21716:SF53">
    <property type="entry name" value="PERMEASE PERM-RELATED"/>
    <property type="match status" value="1"/>
</dbReference>
<evidence type="ECO:0000256" key="4">
    <source>
        <dbReference type="ARBA" id="ARBA00022475"/>
    </source>
</evidence>
<feature type="transmembrane region" description="Helical" evidence="8">
    <location>
        <begin position="79"/>
        <end position="104"/>
    </location>
</feature>
<keyword evidence="7 8" id="KW-0472">Membrane</keyword>
<keyword evidence="6 8" id="KW-1133">Transmembrane helix</keyword>
<dbReference type="PANTHER" id="PTHR21716">
    <property type="entry name" value="TRANSMEMBRANE PROTEIN"/>
    <property type="match status" value="1"/>
</dbReference>
<dbReference type="GO" id="GO:0005886">
    <property type="term" value="C:plasma membrane"/>
    <property type="evidence" value="ECO:0007669"/>
    <property type="project" value="UniProtKB-SubCell"/>
</dbReference>
<dbReference type="Proteomes" id="UP000886741">
    <property type="component" value="Unassembled WGS sequence"/>
</dbReference>
<comment type="subcellular location">
    <subcellularLocation>
        <location evidence="1">Cell membrane</location>
        <topology evidence="1">Multi-pass membrane protein</topology>
    </subcellularLocation>
</comment>
<dbReference type="AlphaFoldDB" id="A0A9D1FAS3"/>
<keyword evidence="5 8" id="KW-0812">Transmembrane</keyword>
<dbReference type="InterPro" id="IPR002549">
    <property type="entry name" value="AI-2E-like"/>
</dbReference>
<dbReference type="Pfam" id="PF01594">
    <property type="entry name" value="AI-2E_transport"/>
    <property type="match status" value="1"/>
</dbReference>
<accession>A0A9D1FAS3</accession>
<gene>
    <name evidence="9" type="ORF">IAA83_08245</name>
</gene>
<name>A0A9D1FAS3_9FIRM</name>
<evidence type="ECO:0000256" key="5">
    <source>
        <dbReference type="ARBA" id="ARBA00022692"/>
    </source>
</evidence>
<keyword evidence="4" id="KW-1003">Cell membrane</keyword>
<sequence>MEKQRFKAILVLIAFGVLLFTLAQNFALAWRAFWKIYSIFSPVVTGFCIAFVLNVLLRVLERRVFAFLGRSPHAAVRRLLRPVSLVSTIVLMLGAVVLLVWVVLPGLQKTILSLVQNLELYLDSAQNLMHAIDRNGRQLFNIQLDWELIFDKLREVLTPDDNLVETAAGVTTSVIRSVTNLVISFCLSIYILARKERVGQLATRLSDAIFPPKVSLKIRHICKVANNSFSNFITGQLTEAAILGVLCFLGMKIFQFPNATIISILIAVTALVPVIGPIIGEAIGCLLILIESPIQALLFLVFVLTLQLIEGNVIYPKVVGRSVGLPGLIVLMAVIIGGNMGGMMGVLLGVPISSVLYTLVLDWLDGQQPTKEETET</sequence>
<dbReference type="GO" id="GO:0055085">
    <property type="term" value="P:transmembrane transport"/>
    <property type="evidence" value="ECO:0007669"/>
    <property type="project" value="TreeGrafter"/>
</dbReference>
<evidence type="ECO:0000256" key="6">
    <source>
        <dbReference type="ARBA" id="ARBA00022989"/>
    </source>
</evidence>
<evidence type="ECO:0000313" key="9">
    <source>
        <dbReference type="EMBL" id="HIS65344.1"/>
    </source>
</evidence>
<proteinExistence type="inferred from homology"/>
<evidence type="ECO:0000256" key="2">
    <source>
        <dbReference type="ARBA" id="ARBA00009773"/>
    </source>
</evidence>
<keyword evidence="3" id="KW-0813">Transport</keyword>
<comment type="caution">
    <text evidence="9">The sequence shown here is derived from an EMBL/GenBank/DDBJ whole genome shotgun (WGS) entry which is preliminary data.</text>
</comment>
<comment type="similarity">
    <text evidence="2">Belongs to the autoinducer-2 exporter (AI-2E) (TC 2.A.86) family.</text>
</comment>